<reference evidence="1 3" key="2">
    <citation type="journal article" date="2018" name="Plant J.">
        <title>The Physcomitrella patens chromosome-scale assembly reveals moss genome structure and evolution.</title>
        <authorList>
            <person name="Lang D."/>
            <person name="Ullrich K.K."/>
            <person name="Murat F."/>
            <person name="Fuchs J."/>
            <person name="Jenkins J."/>
            <person name="Haas F.B."/>
            <person name="Piednoel M."/>
            <person name="Gundlach H."/>
            <person name="Van Bel M."/>
            <person name="Meyberg R."/>
            <person name="Vives C."/>
            <person name="Morata J."/>
            <person name="Symeonidi A."/>
            <person name="Hiss M."/>
            <person name="Muchero W."/>
            <person name="Kamisugi Y."/>
            <person name="Saleh O."/>
            <person name="Blanc G."/>
            <person name="Decker E.L."/>
            <person name="van Gessel N."/>
            <person name="Grimwood J."/>
            <person name="Hayes R.D."/>
            <person name="Graham S.W."/>
            <person name="Gunter L.E."/>
            <person name="McDaniel S.F."/>
            <person name="Hoernstein S.N.W."/>
            <person name="Larsson A."/>
            <person name="Li F.W."/>
            <person name="Perroud P.F."/>
            <person name="Phillips J."/>
            <person name="Ranjan P."/>
            <person name="Rokshar D.S."/>
            <person name="Rothfels C.J."/>
            <person name="Schneider L."/>
            <person name="Shu S."/>
            <person name="Stevenson D.W."/>
            <person name="Thummler F."/>
            <person name="Tillich M."/>
            <person name="Villarreal Aguilar J.C."/>
            <person name="Widiez T."/>
            <person name="Wong G.K."/>
            <person name="Wymore A."/>
            <person name="Zhang Y."/>
            <person name="Zimmer A.D."/>
            <person name="Quatrano R.S."/>
            <person name="Mayer K.F.X."/>
            <person name="Goodstein D."/>
            <person name="Casacuberta J.M."/>
            <person name="Vandepoele K."/>
            <person name="Reski R."/>
            <person name="Cuming A.C."/>
            <person name="Tuskan G.A."/>
            <person name="Maumus F."/>
            <person name="Salse J."/>
            <person name="Schmutz J."/>
            <person name="Rensing S.A."/>
        </authorList>
    </citation>
    <scope>NUCLEOTIDE SEQUENCE [LARGE SCALE GENOMIC DNA]</scope>
    <source>
        <strain evidence="2 3">cv. Gransden 2004</strain>
    </source>
</reference>
<dbReference type="EnsemblPlants" id="Pp3c17_4450V3.1">
    <property type="protein sequence ID" value="PAC:32905946.CDS.1"/>
    <property type="gene ID" value="Pp3c17_4450"/>
</dbReference>
<dbReference type="InParanoid" id="A0A2K1J2N9"/>
<reference evidence="2" key="3">
    <citation type="submission" date="2020-12" db="UniProtKB">
        <authorList>
            <consortium name="EnsemblPlants"/>
        </authorList>
    </citation>
    <scope>IDENTIFICATION</scope>
</reference>
<reference evidence="1 3" key="1">
    <citation type="journal article" date="2008" name="Science">
        <title>The Physcomitrella genome reveals evolutionary insights into the conquest of land by plants.</title>
        <authorList>
            <person name="Rensing S."/>
            <person name="Lang D."/>
            <person name="Zimmer A."/>
            <person name="Terry A."/>
            <person name="Salamov A."/>
            <person name="Shapiro H."/>
            <person name="Nishiyama T."/>
            <person name="Perroud P.-F."/>
            <person name="Lindquist E."/>
            <person name="Kamisugi Y."/>
            <person name="Tanahashi T."/>
            <person name="Sakakibara K."/>
            <person name="Fujita T."/>
            <person name="Oishi K."/>
            <person name="Shin-I T."/>
            <person name="Kuroki Y."/>
            <person name="Toyoda A."/>
            <person name="Suzuki Y."/>
            <person name="Hashimoto A."/>
            <person name="Yamaguchi K."/>
            <person name="Sugano A."/>
            <person name="Kohara Y."/>
            <person name="Fujiyama A."/>
            <person name="Anterola A."/>
            <person name="Aoki S."/>
            <person name="Ashton N."/>
            <person name="Barbazuk W.B."/>
            <person name="Barker E."/>
            <person name="Bennetzen J."/>
            <person name="Bezanilla M."/>
            <person name="Blankenship R."/>
            <person name="Cho S.H."/>
            <person name="Dutcher S."/>
            <person name="Estelle M."/>
            <person name="Fawcett J.A."/>
            <person name="Gundlach H."/>
            <person name="Hanada K."/>
            <person name="Heyl A."/>
            <person name="Hicks K.A."/>
            <person name="Hugh J."/>
            <person name="Lohr M."/>
            <person name="Mayer K."/>
            <person name="Melkozernov A."/>
            <person name="Murata T."/>
            <person name="Nelson D."/>
            <person name="Pils B."/>
            <person name="Prigge M."/>
            <person name="Reiss B."/>
            <person name="Renner T."/>
            <person name="Rombauts S."/>
            <person name="Rushton P."/>
            <person name="Sanderfoot A."/>
            <person name="Schween G."/>
            <person name="Shiu S.-H."/>
            <person name="Stueber K."/>
            <person name="Theodoulou F.L."/>
            <person name="Tu H."/>
            <person name="Van de Peer Y."/>
            <person name="Verrier P.J."/>
            <person name="Waters E."/>
            <person name="Wood A."/>
            <person name="Yang L."/>
            <person name="Cove D."/>
            <person name="Cuming A."/>
            <person name="Hasebe M."/>
            <person name="Lucas S."/>
            <person name="Mishler D.B."/>
            <person name="Reski R."/>
            <person name="Grigoriev I."/>
            <person name="Quatrano R.S."/>
            <person name="Boore J.L."/>
        </authorList>
    </citation>
    <scope>NUCLEOTIDE SEQUENCE [LARGE SCALE GENOMIC DNA]</scope>
    <source>
        <strain evidence="2 3">cv. Gransden 2004</strain>
    </source>
</reference>
<dbReference type="EMBL" id="ABEU02000017">
    <property type="protein sequence ID" value="PNR35786.1"/>
    <property type="molecule type" value="Genomic_DNA"/>
</dbReference>
<gene>
    <name evidence="1" type="ORF">PHYPA_021636</name>
</gene>
<accession>A0A2K1J2N9</accession>
<dbReference type="Proteomes" id="UP000006727">
    <property type="component" value="Chromosome 17"/>
</dbReference>
<dbReference type="Gramene" id="Pp3c17_4450V3.1">
    <property type="protein sequence ID" value="PAC:32905946.CDS.1"/>
    <property type="gene ID" value="Pp3c17_4450"/>
</dbReference>
<organism evidence="1">
    <name type="scientific">Physcomitrium patens</name>
    <name type="common">Spreading-leaved earth moss</name>
    <name type="synonym">Physcomitrella patens</name>
    <dbReference type="NCBI Taxonomy" id="3218"/>
    <lineage>
        <taxon>Eukaryota</taxon>
        <taxon>Viridiplantae</taxon>
        <taxon>Streptophyta</taxon>
        <taxon>Embryophyta</taxon>
        <taxon>Bryophyta</taxon>
        <taxon>Bryophytina</taxon>
        <taxon>Bryopsida</taxon>
        <taxon>Funariidae</taxon>
        <taxon>Funariales</taxon>
        <taxon>Funariaceae</taxon>
        <taxon>Physcomitrium</taxon>
    </lineage>
</organism>
<evidence type="ECO:0000313" key="1">
    <source>
        <dbReference type="EMBL" id="PNR35786.1"/>
    </source>
</evidence>
<evidence type="ECO:0000313" key="3">
    <source>
        <dbReference type="Proteomes" id="UP000006727"/>
    </source>
</evidence>
<evidence type="ECO:0000313" key="2">
    <source>
        <dbReference type="EnsemblPlants" id="PAC:32905946.CDS.1"/>
    </source>
</evidence>
<dbReference type="PaxDb" id="3218-PP1S26_235V6.1"/>
<sequence length="87" mass="9371">MTANAYVYSRMMQVAELQILHHGSITFGITHGLGAAFDVAIVGILNHIGPAQLSGQPTFKSSDRWRSVKNAGMAPVQLSRLNIQHAA</sequence>
<proteinExistence type="predicted"/>
<name>A0A2K1J2N9_PHYPA</name>
<dbReference type="EnsemblPlants" id="Pp3c17_4450V3.2">
    <property type="protein sequence ID" value="PAC:32905947.CDS.1"/>
    <property type="gene ID" value="Pp3c17_4450"/>
</dbReference>
<protein>
    <submittedName>
        <fullName evidence="1 2">Uncharacterized protein</fullName>
    </submittedName>
</protein>
<dbReference type="AlphaFoldDB" id="A0A2K1J2N9"/>
<dbReference type="Gramene" id="Pp3c17_4450V3.2">
    <property type="protein sequence ID" value="PAC:32905947.CDS.1"/>
    <property type="gene ID" value="Pp3c17_4450"/>
</dbReference>
<keyword evidence="3" id="KW-1185">Reference proteome</keyword>